<feature type="compositionally biased region" description="Low complexity" evidence="1">
    <location>
        <begin position="17"/>
        <end position="35"/>
    </location>
</feature>
<proteinExistence type="predicted"/>
<dbReference type="EMBL" id="RSCE01000002">
    <property type="protein sequence ID" value="RSH85942.1"/>
    <property type="molecule type" value="Genomic_DNA"/>
</dbReference>
<protein>
    <recommendedName>
        <fullName evidence="4">Myb-like domain-containing protein</fullName>
    </recommendedName>
</protein>
<dbReference type="OrthoDB" id="2564973at2759"/>
<accession>A0A427Y4D2</accession>
<evidence type="ECO:0000313" key="2">
    <source>
        <dbReference type="EMBL" id="RSH85942.1"/>
    </source>
</evidence>
<evidence type="ECO:0000313" key="3">
    <source>
        <dbReference type="Proteomes" id="UP000279236"/>
    </source>
</evidence>
<comment type="caution">
    <text evidence="2">The sequence shown here is derived from an EMBL/GenBank/DDBJ whole genome shotgun (WGS) entry which is preliminary data.</text>
</comment>
<reference evidence="2 3" key="1">
    <citation type="submission" date="2018-11" db="EMBL/GenBank/DDBJ databases">
        <title>Genome sequence of Apiotrichum porosum DSM 27194.</title>
        <authorList>
            <person name="Aliyu H."/>
            <person name="Gorte O."/>
            <person name="Ochsenreither K."/>
        </authorList>
    </citation>
    <scope>NUCLEOTIDE SEQUENCE [LARGE SCALE GENOMIC DNA]</scope>
    <source>
        <strain evidence="2 3">DSM 27194</strain>
    </source>
</reference>
<evidence type="ECO:0008006" key="4">
    <source>
        <dbReference type="Google" id="ProtNLM"/>
    </source>
</evidence>
<dbReference type="Proteomes" id="UP000279236">
    <property type="component" value="Unassembled WGS sequence"/>
</dbReference>
<sequence>MKREPSIESQGNPPSSPSHSSPASGSYVPSPAAKSPPKKRAKVKTETKPNVATSSRRARDTWTTDKCAELIELVITEGLKKGDVDGIAATLGVTRKQVTDQLCPNRSNLRATTIRAVRAAKR</sequence>
<name>A0A427Y4D2_9TREE</name>
<dbReference type="AlphaFoldDB" id="A0A427Y4D2"/>
<dbReference type="RefSeq" id="XP_028478727.1">
    <property type="nucleotide sequence ID" value="XM_028619755.1"/>
</dbReference>
<gene>
    <name evidence="2" type="ORF">EHS24_004128</name>
</gene>
<evidence type="ECO:0000256" key="1">
    <source>
        <dbReference type="SAM" id="MobiDB-lite"/>
    </source>
</evidence>
<feature type="region of interest" description="Disordered" evidence="1">
    <location>
        <begin position="1"/>
        <end position="61"/>
    </location>
</feature>
<keyword evidence="3" id="KW-1185">Reference proteome</keyword>
<dbReference type="GeneID" id="39588671"/>
<organism evidence="2 3">
    <name type="scientific">Apiotrichum porosum</name>
    <dbReference type="NCBI Taxonomy" id="105984"/>
    <lineage>
        <taxon>Eukaryota</taxon>
        <taxon>Fungi</taxon>
        <taxon>Dikarya</taxon>
        <taxon>Basidiomycota</taxon>
        <taxon>Agaricomycotina</taxon>
        <taxon>Tremellomycetes</taxon>
        <taxon>Trichosporonales</taxon>
        <taxon>Trichosporonaceae</taxon>
        <taxon>Apiotrichum</taxon>
    </lineage>
</organism>